<protein>
    <submittedName>
        <fullName evidence="1">Uncharacterized protein</fullName>
    </submittedName>
</protein>
<dbReference type="AlphaFoldDB" id="A0A4R8G982"/>
<gene>
    <name evidence="1" type="ORF">C7954_13630</name>
</gene>
<evidence type="ECO:0000313" key="2">
    <source>
        <dbReference type="Proteomes" id="UP000295472"/>
    </source>
</evidence>
<proteinExistence type="predicted"/>
<reference evidence="1 2" key="1">
    <citation type="submission" date="2019-03" db="EMBL/GenBank/DDBJ databases">
        <title>Subsurface microbial communities from deep shales in Ohio and West Virginia, USA.</title>
        <authorList>
            <person name="Wrighton K."/>
        </authorList>
    </citation>
    <scope>NUCLEOTIDE SEQUENCE [LARGE SCALE GENOMIC DNA]</scope>
    <source>
        <strain evidence="1 2">DSMZ 11287</strain>
    </source>
</reference>
<evidence type="ECO:0000313" key="1">
    <source>
        <dbReference type="EMBL" id="TDX38419.1"/>
    </source>
</evidence>
<sequence>KQKVTDGWVIEIIKSWLTMGVMKDGEYIPTERGS</sequence>
<organism evidence="1 2">
    <name type="scientific">Halanaerobium congolense</name>
    <dbReference type="NCBI Taxonomy" id="54121"/>
    <lineage>
        <taxon>Bacteria</taxon>
        <taxon>Bacillati</taxon>
        <taxon>Bacillota</taxon>
        <taxon>Clostridia</taxon>
        <taxon>Halanaerobiales</taxon>
        <taxon>Halanaerobiaceae</taxon>
        <taxon>Halanaerobium</taxon>
    </lineage>
</organism>
<feature type="non-terminal residue" evidence="1">
    <location>
        <position position="1"/>
    </location>
</feature>
<comment type="caution">
    <text evidence="1">The sequence shown here is derived from an EMBL/GenBank/DDBJ whole genome shotgun (WGS) entry which is preliminary data.</text>
</comment>
<dbReference type="EMBL" id="SOEF01000036">
    <property type="protein sequence ID" value="TDX38419.1"/>
    <property type="molecule type" value="Genomic_DNA"/>
</dbReference>
<name>A0A4R8G982_9FIRM</name>
<dbReference type="Proteomes" id="UP000295472">
    <property type="component" value="Unassembled WGS sequence"/>
</dbReference>
<accession>A0A4R8G982</accession>